<evidence type="ECO:0000259" key="8">
    <source>
        <dbReference type="Pfam" id="PF14322"/>
    </source>
</evidence>
<comment type="subcellular location">
    <subcellularLocation>
        <location evidence="1">Cell outer membrane</location>
    </subcellularLocation>
</comment>
<dbReference type="RefSeq" id="WP_125042137.1">
    <property type="nucleotide sequence ID" value="NZ_BHWB01000012.1"/>
</dbReference>
<evidence type="ECO:0000256" key="2">
    <source>
        <dbReference type="ARBA" id="ARBA00006275"/>
    </source>
</evidence>
<dbReference type="OrthoDB" id="724176at2"/>
<keyword evidence="5" id="KW-0998">Cell outer membrane</keyword>
<dbReference type="PROSITE" id="PS51257">
    <property type="entry name" value="PROKAR_LIPOPROTEIN"/>
    <property type="match status" value="1"/>
</dbReference>
<dbReference type="InterPro" id="IPR011990">
    <property type="entry name" value="TPR-like_helical_dom_sf"/>
</dbReference>
<reference evidence="9 10" key="1">
    <citation type="submission" date="2018-10" db="EMBL/GenBank/DDBJ databases">
        <title>Draft Genome Sequence of Bacteroides sp. KCTC 15687.</title>
        <authorList>
            <person name="Yu S.Y."/>
            <person name="Kim J.S."/>
            <person name="Oh B.S."/>
            <person name="Park S.H."/>
            <person name="Kang S.W."/>
            <person name="Park J.E."/>
            <person name="Choi S.H."/>
            <person name="Han K.I."/>
            <person name="Lee K.C."/>
            <person name="Eom M.K."/>
            <person name="Suh M.K."/>
            <person name="Lee D.H."/>
            <person name="Yoon H."/>
            <person name="Kim B."/>
            <person name="Yang S.J."/>
            <person name="Lee J.S."/>
            <person name="Lee J.H."/>
        </authorList>
    </citation>
    <scope>NUCLEOTIDE SEQUENCE [LARGE SCALE GENOMIC DNA]</scope>
    <source>
        <strain evidence="9 10">KCTC 15687</strain>
    </source>
</reference>
<comment type="similarity">
    <text evidence="2">Belongs to the SusD family.</text>
</comment>
<evidence type="ECO:0000256" key="4">
    <source>
        <dbReference type="ARBA" id="ARBA00023136"/>
    </source>
</evidence>
<gene>
    <name evidence="9" type="ORF">KGMB02408_34230</name>
</gene>
<dbReference type="InterPro" id="IPR033985">
    <property type="entry name" value="SusD-like_N"/>
</dbReference>
<evidence type="ECO:0000256" key="1">
    <source>
        <dbReference type="ARBA" id="ARBA00004442"/>
    </source>
</evidence>
<evidence type="ECO:0000256" key="3">
    <source>
        <dbReference type="ARBA" id="ARBA00022729"/>
    </source>
</evidence>
<keyword evidence="4" id="KW-0472">Membrane</keyword>
<keyword evidence="10" id="KW-1185">Reference proteome</keyword>
<evidence type="ECO:0000313" key="9">
    <source>
        <dbReference type="EMBL" id="GCB36478.1"/>
    </source>
</evidence>
<keyword evidence="3 6" id="KW-0732">Signal</keyword>
<feature type="domain" description="RagB/SusD" evidence="7">
    <location>
        <begin position="353"/>
        <end position="701"/>
    </location>
</feature>
<evidence type="ECO:0000259" key="7">
    <source>
        <dbReference type="Pfam" id="PF07980"/>
    </source>
</evidence>
<dbReference type="Pfam" id="PF14322">
    <property type="entry name" value="SusD-like_3"/>
    <property type="match status" value="1"/>
</dbReference>
<dbReference type="GO" id="GO:0009279">
    <property type="term" value="C:cell outer membrane"/>
    <property type="evidence" value="ECO:0007669"/>
    <property type="project" value="UniProtKB-SubCell"/>
</dbReference>
<evidence type="ECO:0000256" key="6">
    <source>
        <dbReference type="SAM" id="SignalP"/>
    </source>
</evidence>
<sequence>MIKKIFILLLTVLGMGAVSSCSDYLNSEKYFKDRLTLEKVFESKDHAEEWLAYAFSFVNGENREVTTKNPGNNSFCFADDMYYGDRDKAIDATKNELSYNMFKLGEYDENSYNVGAWGACYKGIYQASIFIHNIYRCKEMADWEIEDYKGQARFIRAYYYWLLLRRYGPVPIMPEEGVDYTESYEQLATPRSSYEEVAQYISDEMIQAAKELQYDRRTDNYAITRPTRGAALAARAYALIFAASPFANGNNDEYAQALVDDEGRRLLSSEYSEEKWAKAAAACRDVIELGTYDLIHVNNSTSNNGPSERPTITPPADGEFSTKSWPYGWINIDPLRSYRSIFDGTLLPANNQELIFTRGSTEIDMMVLHQMPKDDGGWNCHGMTQKMLDAYYMNDGSDAQGMNSMYKGVAGYEDRVDMRARRTGFTELKDLKDGKYPELGWSYDTSKPDDKQSQVGMNVSLQYVEREPRFYASVAYNGSTWYYLSQTESRPNDINQQVWYYFGSSDGYRNDGFYLRTGIGIKKFVHPNDYPGNYVAKAETAIRYADILLLYAEALNELTQTYNIASWNDATTYSVSREKSEMERGIHPVRIRAGLPDYPDEFYSAGGVAEMRKALKRERMIELMGEGKRYFDLRRWKDAPLEESVQIYGCNVFVNVDKREDFHSTIPIYNLPSTFSEKLWLWPIRHSELKRNSRLTQNPGWTMYD</sequence>
<feature type="signal peptide" evidence="6">
    <location>
        <begin position="1"/>
        <end position="20"/>
    </location>
</feature>
<dbReference type="AlphaFoldDB" id="A0A401LY57"/>
<dbReference type="Proteomes" id="UP000288079">
    <property type="component" value="Unassembled WGS sequence"/>
</dbReference>
<evidence type="ECO:0000313" key="10">
    <source>
        <dbReference type="Proteomes" id="UP000288079"/>
    </source>
</evidence>
<accession>A0A401LY57</accession>
<organism evidence="9 10">
    <name type="scientific">Bacteroides faecalis</name>
    <dbReference type="NCBI Taxonomy" id="2447885"/>
    <lineage>
        <taxon>Bacteria</taxon>
        <taxon>Pseudomonadati</taxon>
        <taxon>Bacteroidota</taxon>
        <taxon>Bacteroidia</taxon>
        <taxon>Bacteroidales</taxon>
        <taxon>Bacteroidaceae</taxon>
        <taxon>Bacteroides</taxon>
    </lineage>
</organism>
<protein>
    <submittedName>
        <fullName evidence="9">Starch-binding protein</fullName>
    </submittedName>
</protein>
<dbReference type="EMBL" id="BHWB01000012">
    <property type="protein sequence ID" value="GCB36478.1"/>
    <property type="molecule type" value="Genomic_DNA"/>
</dbReference>
<feature type="chain" id="PRO_5019312519" evidence="6">
    <location>
        <begin position="21"/>
        <end position="705"/>
    </location>
</feature>
<comment type="caution">
    <text evidence="9">The sequence shown here is derived from an EMBL/GenBank/DDBJ whole genome shotgun (WGS) entry which is preliminary data.</text>
</comment>
<feature type="domain" description="SusD-like N-terminal" evidence="8">
    <location>
        <begin position="93"/>
        <end position="234"/>
    </location>
</feature>
<dbReference type="SUPFAM" id="SSF48452">
    <property type="entry name" value="TPR-like"/>
    <property type="match status" value="1"/>
</dbReference>
<evidence type="ECO:0000256" key="5">
    <source>
        <dbReference type="ARBA" id="ARBA00023237"/>
    </source>
</evidence>
<proteinExistence type="inferred from homology"/>
<dbReference type="Gene3D" id="1.25.40.390">
    <property type="match status" value="1"/>
</dbReference>
<dbReference type="Pfam" id="PF07980">
    <property type="entry name" value="SusD_RagB"/>
    <property type="match status" value="1"/>
</dbReference>
<dbReference type="InterPro" id="IPR012944">
    <property type="entry name" value="SusD_RagB_dom"/>
</dbReference>
<name>A0A401LY57_9BACE</name>